<feature type="region of interest" description="Disordered" evidence="1">
    <location>
        <begin position="1"/>
        <end position="29"/>
    </location>
</feature>
<dbReference type="Proteomes" id="UP001632037">
    <property type="component" value="Unassembled WGS sequence"/>
</dbReference>
<reference evidence="2 3" key="1">
    <citation type="submission" date="2024-09" db="EMBL/GenBank/DDBJ databases">
        <title>Genome sequencing and assembly of Phytophthora oleae, isolate VK10A, causative agent of rot of olive drupes.</title>
        <authorList>
            <person name="Conti Taguali S."/>
            <person name="Riolo M."/>
            <person name="La Spada F."/>
            <person name="Cacciola S.O."/>
            <person name="Dionisio G."/>
        </authorList>
    </citation>
    <scope>NUCLEOTIDE SEQUENCE [LARGE SCALE GENOMIC DNA]</scope>
    <source>
        <strain evidence="2 3">VK10A</strain>
    </source>
</reference>
<evidence type="ECO:0000256" key="1">
    <source>
        <dbReference type="SAM" id="MobiDB-lite"/>
    </source>
</evidence>
<feature type="compositionally biased region" description="Basic and acidic residues" evidence="1">
    <location>
        <begin position="16"/>
        <end position="29"/>
    </location>
</feature>
<name>A0ABD3FIQ7_9STRA</name>
<evidence type="ECO:0000313" key="3">
    <source>
        <dbReference type="Proteomes" id="UP001632037"/>
    </source>
</evidence>
<organism evidence="2 3">
    <name type="scientific">Phytophthora oleae</name>
    <dbReference type="NCBI Taxonomy" id="2107226"/>
    <lineage>
        <taxon>Eukaryota</taxon>
        <taxon>Sar</taxon>
        <taxon>Stramenopiles</taxon>
        <taxon>Oomycota</taxon>
        <taxon>Peronosporomycetes</taxon>
        <taxon>Peronosporales</taxon>
        <taxon>Peronosporaceae</taxon>
        <taxon>Phytophthora</taxon>
    </lineage>
</organism>
<feature type="compositionally biased region" description="Polar residues" evidence="1">
    <location>
        <begin position="1"/>
        <end position="15"/>
    </location>
</feature>
<gene>
    <name evidence="2" type="ORF">V7S43_008260</name>
</gene>
<dbReference type="AlphaFoldDB" id="A0ABD3FIQ7"/>
<proteinExistence type="predicted"/>
<dbReference type="EMBL" id="JBIMZQ010000016">
    <property type="protein sequence ID" value="KAL3666638.1"/>
    <property type="molecule type" value="Genomic_DNA"/>
</dbReference>
<evidence type="ECO:0000313" key="2">
    <source>
        <dbReference type="EMBL" id="KAL3666638.1"/>
    </source>
</evidence>
<accession>A0ABD3FIQ7</accession>
<keyword evidence="3" id="KW-1185">Reference proteome</keyword>
<protein>
    <submittedName>
        <fullName evidence="2">Uncharacterized protein</fullName>
    </submittedName>
</protein>
<comment type="caution">
    <text evidence="2">The sequence shown here is derived from an EMBL/GenBank/DDBJ whole genome shotgun (WGS) entry which is preliminary data.</text>
</comment>
<sequence length="55" mass="6577">MENQEAKTPTPTQSGDWKKSFNDREKEEMELSIKSINEFSKELERLRTTMKSKRQ</sequence>